<dbReference type="EMBL" id="JAHDVG010000485">
    <property type="protein sequence ID" value="KAH1169385.1"/>
    <property type="molecule type" value="Genomic_DNA"/>
</dbReference>
<proteinExistence type="predicted"/>
<evidence type="ECO:0000313" key="1">
    <source>
        <dbReference type="EMBL" id="KAH1169385.1"/>
    </source>
</evidence>
<keyword evidence="2" id="KW-1185">Reference proteome</keyword>
<sequence>MDQIGFKLQIPLTVRNGCSKSDMFLFYKKISHTKYENMSKVTNYPGTLMRLSEFATLSAIFRCGGSFCCDSFVNVMFLWMIHLLLIIYRFQCTERERTCCDFLEYHDDAIGNTHCATQIFFLLDLATTGYCDSNRQTKIWHLINHL</sequence>
<evidence type="ECO:0000313" key="2">
    <source>
        <dbReference type="Proteomes" id="UP000827986"/>
    </source>
</evidence>
<name>A0A9D3WYP2_9SAUR</name>
<accession>A0A9D3WYP2</accession>
<dbReference type="Proteomes" id="UP000827986">
    <property type="component" value="Unassembled WGS sequence"/>
</dbReference>
<protein>
    <submittedName>
        <fullName evidence="1">Uncharacterized protein</fullName>
    </submittedName>
</protein>
<organism evidence="1 2">
    <name type="scientific">Mauremys mutica</name>
    <name type="common">yellowpond turtle</name>
    <dbReference type="NCBI Taxonomy" id="74926"/>
    <lineage>
        <taxon>Eukaryota</taxon>
        <taxon>Metazoa</taxon>
        <taxon>Chordata</taxon>
        <taxon>Craniata</taxon>
        <taxon>Vertebrata</taxon>
        <taxon>Euteleostomi</taxon>
        <taxon>Archelosauria</taxon>
        <taxon>Testudinata</taxon>
        <taxon>Testudines</taxon>
        <taxon>Cryptodira</taxon>
        <taxon>Durocryptodira</taxon>
        <taxon>Testudinoidea</taxon>
        <taxon>Geoemydidae</taxon>
        <taxon>Geoemydinae</taxon>
        <taxon>Mauremys</taxon>
    </lineage>
</organism>
<comment type="caution">
    <text evidence="1">The sequence shown here is derived from an EMBL/GenBank/DDBJ whole genome shotgun (WGS) entry which is preliminary data.</text>
</comment>
<gene>
    <name evidence="1" type="ORF">KIL84_013975</name>
</gene>
<reference evidence="1" key="1">
    <citation type="submission" date="2021-09" db="EMBL/GenBank/DDBJ databases">
        <title>The genome of Mauremys mutica provides insights into the evolution of semi-aquatic lifestyle.</title>
        <authorList>
            <person name="Gong S."/>
            <person name="Gao Y."/>
        </authorList>
    </citation>
    <scope>NUCLEOTIDE SEQUENCE</scope>
    <source>
        <strain evidence="1">MM-2020</strain>
        <tissue evidence="1">Muscle</tissue>
    </source>
</reference>
<dbReference type="AlphaFoldDB" id="A0A9D3WYP2"/>